<reference evidence="3" key="1">
    <citation type="journal article" date="2019" name="Int. J. Syst. Evol. Microbiol.">
        <title>The Global Catalogue of Microorganisms (GCM) 10K type strain sequencing project: providing services to taxonomists for standard genome sequencing and annotation.</title>
        <authorList>
            <consortium name="The Broad Institute Genomics Platform"/>
            <consortium name="The Broad Institute Genome Sequencing Center for Infectious Disease"/>
            <person name="Wu L."/>
            <person name="Ma J."/>
        </authorList>
    </citation>
    <scope>NUCLEOTIDE SEQUENCE [LARGE SCALE GENOMIC DNA]</scope>
    <source>
        <strain evidence="3">TISTR 2562</strain>
    </source>
</reference>
<dbReference type="InterPro" id="IPR012924">
    <property type="entry name" value="TfuA_core"/>
</dbReference>
<proteinExistence type="predicted"/>
<dbReference type="Proteomes" id="UP001597474">
    <property type="component" value="Unassembled WGS sequence"/>
</dbReference>
<name>A0ABW5U743_9RHOB</name>
<dbReference type="Pfam" id="PF07812">
    <property type="entry name" value="TfuA"/>
    <property type="match status" value="1"/>
</dbReference>
<gene>
    <name evidence="2" type="ORF">ACFSUD_13245</name>
</gene>
<evidence type="ECO:0000313" key="3">
    <source>
        <dbReference type="Proteomes" id="UP001597474"/>
    </source>
</evidence>
<keyword evidence="3" id="KW-1185">Reference proteome</keyword>
<comment type="caution">
    <text evidence="2">The sequence shown here is derived from an EMBL/GenBank/DDBJ whole genome shotgun (WGS) entry which is preliminary data.</text>
</comment>
<accession>A0ABW5U743</accession>
<evidence type="ECO:0000259" key="1">
    <source>
        <dbReference type="Pfam" id="PF07812"/>
    </source>
</evidence>
<dbReference type="RefSeq" id="WP_386375082.1">
    <property type="nucleotide sequence ID" value="NZ_JBHUMP010000011.1"/>
</dbReference>
<organism evidence="2 3">
    <name type="scientific">Sulfitobacter aestuarii</name>
    <dbReference type="NCBI Taxonomy" id="2161676"/>
    <lineage>
        <taxon>Bacteria</taxon>
        <taxon>Pseudomonadati</taxon>
        <taxon>Pseudomonadota</taxon>
        <taxon>Alphaproteobacteria</taxon>
        <taxon>Rhodobacterales</taxon>
        <taxon>Roseobacteraceae</taxon>
        <taxon>Sulfitobacter</taxon>
    </lineage>
</organism>
<sequence length="256" mass="27933">MIVFAGPSLSHLETLPETLEPRAPVRQGDVYLAALEAPRAIGIIDGYFDGMPSVWHKEILFALSRGIAVFGAASMGALRAAELDVFGMTGIGEIYAAYRDGTLRDDDEVALAHGPEALGYPPLSLAMVNLRATCAAALRAGAIDATLAARLLRAGKAQFFKDRTWRSVIAALDLPEDRARHLRGLIESHMVDQKARDAEALLDRMAAADFPAPRSNFHFERSDLWLRFTAQWRRRRAEPEAQSGGYRLLGEGGSFG</sequence>
<feature type="domain" description="TfuA-like core" evidence="1">
    <location>
        <begin position="45"/>
        <end position="164"/>
    </location>
</feature>
<dbReference type="EMBL" id="JBHUMP010000011">
    <property type="protein sequence ID" value="MFD2740547.1"/>
    <property type="molecule type" value="Genomic_DNA"/>
</dbReference>
<protein>
    <submittedName>
        <fullName evidence="2">TfuA-like protein</fullName>
    </submittedName>
</protein>
<evidence type="ECO:0000313" key="2">
    <source>
        <dbReference type="EMBL" id="MFD2740547.1"/>
    </source>
</evidence>